<comment type="caution">
    <text evidence="2">The sequence shown here is derived from an EMBL/GenBank/DDBJ whole genome shotgun (WGS) entry which is preliminary data.</text>
</comment>
<evidence type="ECO:0008006" key="4">
    <source>
        <dbReference type="Google" id="ProtNLM"/>
    </source>
</evidence>
<keyword evidence="1" id="KW-1133">Transmembrane helix</keyword>
<feature type="transmembrane region" description="Helical" evidence="1">
    <location>
        <begin position="106"/>
        <end position="124"/>
    </location>
</feature>
<organism evidence="2 3">
    <name type="scientific">Candidatus Abyssobacteria bacterium SURF_17</name>
    <dbReference type="NCBI Taxonomy" id="2093361"/>
    <lineage>
        <taxon>Bacteria</taxon>
        <taxon>Pseudomonadati</taxon>
        <taxon>Candidatus Hydrogenedentota</taxon>
        <taxon>Candidatus Abyssobacteria</taxon>
    </lineage>
</organism>
<evidence type="ECO:0000256" key="1">
    <source>
        <dbReference type="SAM" id="Phobius"/>
    </source>
</evidence>
<keyword evidence="1" id="KW-0472">Membrane</keyword>
<dbReference type="EMBL" id="QZKI01000021">
    <property type="protein sequence ID" value="RJP74038.1"/>
    <property type="molecule type" value="Genomic_DNA"/>
</dbReference>
<name>A0A419F6E0_9BACT</name>
<reference evidence="2 3" key="1">
    <citation type="journal article" date="2017" name="ISME J.">
        <title>Energy and carbon metabolisms in a deep terrestrial subsurface fluid microbial community.</title>
        <authorList>
            <person name="Momper L."/>
            <person name="Jungbluth S.P."/>
            <person name="Lee M.D."/>
            <person name="Amend J.P."/>
        </authorList>
    </citation>
    <scope>NUCLEOTIDE SEQUENCE [LARGE SCALE GENOMIC DNA]</scope>
    <source>
        <strain evidence="2">SURF_17</strain>
    </source>
</reference>
<feature type="transmembrane region" description="Helical" evidence="1">
    <location>
        <begin position="6"/>
        <end position="24"/>
    </location>
</feature>
<feature type="transmembrane region" description="Helical" evidence="1">
    <location>
        <begin position="282"/>
        <end position="300"/>
    </location>
</feature>
<feature type="transmembrane region" description="Helical" evidence="1">
    <location>
        <begin position="79"/>
        <end position="101"/>
    </location>
</feature>
<proteinExistence type="predicted"/>
<accession>A0A419F6E0</accession>
<feature type="transmembrane region" description="Helical" evidence="1">
    <location>
        <begin position="130"/>
        <end position="146"/>
    </location>
</feature>
<protein>
    <recommendedName>
        <fullName evidence="4">Glycosyltransferase RgtA/B/C/D-like domain-containing protein</fullName>
    </recommendedName>
</protein>
<dbReference type="Proteomes" id="UP000285961">
    <property type="component" value="Unassembled WGS sequence"/>
</dbReference>
<feature type="transmembrane region" description="Helical" evidence="1">
    <location>
        <begin position="54"/>
        <end position="73"/>
    </location>
</feature>
<keyword evidence="1" id="KW-0812">Transmembrane</keyword>
<feature type="transmembrane region" description="Helical" evidence="1">
    <location>
        <begin position="158"/>
        <end position="188"/>
    </location>
</feature>
<sequence>MRKLHIFYFAALPIIVFVVFKNALSFCEMGDPIYWLHSYEFAFIRLLTSRSNTFHYHPLGIIWFCFPSTLFGFDPFWTHINSLIIHAVNAILVFVLAGLLLENKELAFGAAILFLTGIYVPETICWGGGFPNAGITLLFLTCFLLLRRSIVRKSTLSLVVYNTLFAASLFVFPTAINFLAVYALYLLFDPEMAFGSGGQRSYRSNFSRTARILWVSALCVLFFLVIRSFLVERATYHTLNPLEPGMVSGVIVRMFRALDILLIPSEFIRAFMPGGIMSMPRVYSTSAVIFLAGLIVIMLFKSSARDRFISLWVLTQIFLIAVETDVGSRHLYAASTGAAILFMRALHKAIGGVAAFVEQELQQHSSLLKRLPASTRERCTLLLLLGILFVPVKNNLLNVRYFMGSQEKASEIVRSCTEYVQSARLHPSQTERIYLINFPYAICRAGGLSSFVLPYDDFLRILDLQEGAEVWRKNYSLGTCSQLYVLPESQWIFLKPQHEHHQKIPDYSVNELRHLASQPSLVMVFDYIHERPITLEPMPKSNPPMR</sequence>
<feature type="transmembrane region" description="Helical" evidence="1">
    <location>
        <begin position="212"/>
        <end position="230"/>
    </location>
</feature>
<evidence type="ECO:0000313" key="2">
    <source>
        <dbReference type="EMBL" id="RJP74038.1"/>
    </source>
</evidence>
<evidence type="ECO:0000313" key="3">
    <source>
        <dbReference type="Proteomes" id="UP000285961"/>
    </source>
</evidence>
<dbReference type="AlphaFoldDB" id="A0A419F6E0"/>
<gene>
    <name evidence="2" type="ORF">C4532_03325</name>
</gene>